<dbReference type="SMART" id="SM00387">
    <property type="entry name" value="HATPase_c"/>
    <property type="match status" value="1"/>
</dbReference>
<dbReference type="InterPro" id="IPR011006">
    <property type="entry name" value="CheY-like_superfamily"/>
</dbReference>
<feature type="domain" description="PAS" evidence="10">
    <location>
        <begin position="806"/>
        <end position="866"/>
    </location>
</feature>
<dbReference type="EC" id="2.7.13.3" evidence="2"/>
<comment type="catalytic activity">
    <reaction evidence="1">
        <text>ATP + protein L-histidine = ADP + protein N-phospho-L-histidine.</text>
        <dbReference type="EC" id="2.7.13.3"/>
    </reaction>
</comment>
<evidence type="ECO:0000259" key="9">
    <source>
        <dbReference type="PROSITE" id="PS50110"/>
    </source>
</evidence>
<feature type="domain" description="PAS" evidence="10">
    <location>
        <begin position="276"/>
        <end position="320"/>
    </location>
</feature>
<dbReference type="Gene3D" id="3.30.565.10">
    <property type="entry name" value="Histidine kinase-like ATPase, C-terminal domain"/>
    <property type="match status" value="1"/>
</dbReference>
<organism evidence="12 13">
    <name type="scientific">Synechocystis salina LEGE 00031</name>
    <dbReference type="NCBI Taxonomy" id="1828736"/>
    <lineage>
        <taxon>Bacteria</taxon>
        <taxon>Bacillati</taxon>
        <taxon>Cyanobacteriota</taxon>
        <taxon>Cyanophyceae</taxon>
        <taxon>Synechococcales</taxon>
        <taxon>Merismopediaceae</taxon>
        <taxon>Synechocystis</taxon>
    </lineage>
</organism>
<dbReference type="Pfam" id="PF02518">
    <property type="entry name" value="HATPase_c"/>
    <property type="match status" value="1"/>
</dbReference>
<evidence type="ECO:0000256" key="5">
    <source>
        <dbReference type="ARBA" id="ARBA00022777"/>
    </source>
</evidence>
<name>A0ABR9VWB4_9SYNC</name>
<keyword evidence="5" id="KW-0418">Kinase</keyword>
<dbReference type="SUPFAM" id="SSF55874">
    <property type="entry name" value="ATPase domain of HSP90 chaperone/DNA topoisomerase II/histidine kinase"/>
    <property type="match status" value="1"/>
</dbReference>
<evidence type="ECO:0000256" key="4">
    <source>
        <dbReference type="ARBA" id="ARBA00022679"/>
    </source>
</evidence>
<dbReference type="CDD" id="cd00156">
    <property type="entry name" value="REC"/>
    <property type="match status" value="1"/>
</dbReference>
<dbReference type="PROSITE" id="PS50110">
    <property type="entry name" value="RESPONSE_REGULATORY"/>
    <property type="match status" value="1"/>
</dbReference>
<proteinExistence type="predicted"/>
<keyword evidence="6" id="KW-0902">Two-component regulatory system</keyword>
<dbReference type="InterPro" id="IPR005467">
    <property type="entry name" value="His_kinase_dom"/>
</dbReference>
<dbReference type="InterPro" id="IPR013655">
    <property type="entry name" value="PAS_fold_3"/>
</dbReference>
<dbReference type="InterPro" id="IPR050736">
    <property type="entry name" value="Sensor_HK_Regulatory"/>
</dbReference>
<dbReference type="PROSITE" id="PS50113">
    <property type="entry name" value="PAC"/>
    <property type="match status" value="4"/>
</dbReference>
<accession>A0ABR9VWB4</accession>
<evidence type="ECO:0000256" key="7">
    <source>
        <dbReference type="PROSITE-ProRule" id="PRU00169"/>
    </source>
</evidence>
<dbReference type="SMART" id="SM00388">
    <property type="entry name" value="HisKA"/>
    <property type="match status" value="1"/>
</dbReference>
<keyword evidence="4" id="KW-0808">Transferase</keyword>
<dbReference type="CDD" id="cd00075">
    <property type="entry name" value="HATPase"/>
    <property type="match status" value="1"/>
</dbReference>
<dbReference type="InterPro" id="IPR013767">
    <property type="entry name" value="PAS_fold"/>
</dbReference>
<dbReference type="PANTHER" id="PTHR43711:SF26">
    <property type="entry name" value="SENSOR HISTIDINE KINASE RCSC"/>
    <property type="match status" value="1"/>
</dbReference>
<dbReference type="InterPro" id="IPR004358">
    <property type="entry name" value="Sig_transdc_His_kin-like_C"/>
</dbReference>
<dbReference type="CDD" id="cd00082">
    <property type="entry name" value="HisKA"/>
    <property type="match status" value="1"/>
</dbReference>
<dbReference type="Pfam" id="PF13426">
    <property type="entry name" value="PAS_9"/>
    <property type="match status" value="1"/>
</dbReference>
<dbReference type="Gene3D" id="1.10.287.130">
    <property type="match status" value="1"/>
</dbReference>
<dbReference type="CDD" id="cd00130">
    <property type="entry name" value="PAS"/>
    <property type="match status" value="6"/>
</dbReference>
<dbReference type="InterPro" id="IPR001610">
    <property type="entry name" value="PAC"/>
</dbReference>
<dbReference type="PROSITE" id="PS50112">
    <property type="entry name" value="PAS"/>
    <property type="match status" value="5"/>
</dbReference>
<gene>
    <name evidence="12" type="ORF">IQ217_12845</name>
</gene>
<dbReference type="InterPro" id="IPR000700">
    <property type="entry name" value="PAS-assoc_C"/>
</dbReference>
<dbReference type="EMBL" id="JADEVV010000037">
    <property type="protein sequence ID" value="MBE9254708.1"/>
    <property type="molecule type" value="Genomic_DNA"/>
</dbReference>
<evidence type="ECO:0000256" key="1">
    <source>
        <dbReference type="ARBA" id="ARBA00000085"/>
    </source>
</evidence>
<dbReference type="InterPro" id="IPR003661">
    <property type="entry name" value="HisK_dim/P_dom"/>
</dbReference>
<feature type="domain" description="PAC" evidence="11">
    <location>
        <begin position="755"/>
        <end position="805"/>
    </location>
</feature>
<evidence type="ECO:0000256" key="3">
    <source>
        <dbReference type="ARBA" id="ARBA00022553"/>
    </source>
</evidence>
<evidence type="ECO:0000256" key="2">
    <source>
        <dbReference type="ARBA" id="ARBA00012438"/>
    </source>
</evidence>
<comment type="caution">
    <text evidence="7">Lacks conserved residue(s) required for the propagation of feature annotation.</text>
</comment>
<feature type="domain" description="PAS" evidence="10">
    <location>
        <begin position="549"/>
        <end position="620"/>
    </location>
</feature>
<dbReference type="Pfam" id="PF00512">
    <property type="entry name" value="HisKA"/>
    <property type="match status" value="1"/>
</dbReference>
<evidence type="ECO:0000259" key="10">
    <source>
        <dbReference type="PROSITE" id="PS50112"/>
    </source>
</evidence>
<reference evidence="12 13" key="1">
    <citation type="submission" date="2020-10" db="EMBL/GenBank/DDBJ databases">
        <authorList>
            <person name="Castelo-Branco R."/>
            <person name="Eusebio N."/>
            <person name="Adriana R."/>
            <person name="Vieira A."/>
            <person name="Brugerolle De Fraissinette N."/>
            <person name="Rezende De Castro R."/>
            <person name="Schneider M.P."/>
            <person name="Vasconcelos V."/>
            <person name="Leao P.N."/>
        </authorList>
    </citation>
    <scope>NUCLEOTIDE SEQUENCE [LARGE SCALE GENOMIC DNA]</scope>
    <source>
        <strain evidence="12 13">LEGE 00031</strain>
    </source>
</reference>
<keyword evidence="3" id="KW-0597">Phosphoprotein</keyword>
<dbReference type="SUPFAM" id="SSF47384">
    <property type="entry name" value="Homodimeric domain of signal transducing histidine kinase"/>
    <property type="match status" value="1"/>
</dbReference>
<dbReference type="SUPFAM" id="SSF55785">
    <property type="entry name" value="PYP-like sensor domain (PAS domain)"/>
    <property type="match status" value="6"/>
</dbReference>
<feature type="domain" description="PAC" evidence="11">
    <location>
        <begin position="456"/>
        <end position="509"/>
    </location>
</feature>
<dbReference type="Gene3D" id="3.40.50.2300">
    <property type="match status" value="1"/>
</dbReference>
<dbReference type="Pfam" id="PF08447">
    <property type="entry name" value="PAS_3"/>
    <property type="match status" value="1"/>
</dbReference>
<dbReference type="SUPFAM" id="SSF52172">
    <property type="entry name" value="CheY-like"/>
    <property type="match status" value="1"/>
</dbReference>
<feature type="domain" description="PAC" evidence="11">
    <location>
        <begin position="874"/>
        <end position="928"/>
    </location>
</feature>
<dbReference type="SMART" id="SM00091">
    <property type="entry name" value="PAS"/>
    <property type="match status" value="6"/>
</dbReference>
<dbReference type="NCBIfam" id="TIGR00229">
    <property type="entry name" value="sensory_box"/>
    <property type="match status" value="5"/>
</dbReference>
<dbReference type="InterPro" id="IPR036097">
    <property type="entry name" value="HisK_dim/P_sf"/>
</dbReference>
<dbReference type="Gene3D" id="3.30.450.20">
    <property type="entry name" value="PAS domain"/>
    <property type="match status" value="6"/>
</dbReference>
<evidence type="ECO:0000259" key="8">
    <source>
        <dbReference type="PROSITE" id="PS50109"/>
    </source>
</evidence>
<comment type="caution">
    <text evidence="12">The sequence shown here is derived from an EMBL/GenBank/DDBJ whole genome shotgun (WGS) entry which is preliminary data.</text>
</comment>
<dbReference type="PANTHER" id="PTHR43711">
    <property type="entry name" value="TWO-COMPONENT HISTIDINE KINASE"/>
    <property type="match status" value="1"/>
</dbReference>
<feature type="domain" description="PAS" evidence="10">
    <location>
        <begin position="156"/>
        <end position="199"/>
    </location>
</feature>
<protein>
    <recommendedName>
        <fullName evidence="2">histidine kinase</fullName>
        <ecNumber evidence="2">2.7.13.3</ecNumber>
    </recommendedName>
</protein>
<evidence type="ECO:0000313" key="12">
    <source>
        <dbReference type="EMBL" id="MBE9254708.1"/>
    </source>
</evidence>
<dbReference type="Pfam" id="PF00072">
    <property type="entry name" value="Response_reg"/>
    <property type="match status" value="1"/>
</dbReference>
<feature type="domain" description="PAS" evidence="10">
    <location>
        <begin position="378"/>
        <end position="419"/>
    </location>
</feature>
<keyword evidence="13" id="KW-1185">Reference proteome</keyword>
<evidence type="ECO:0000313" key="13">
    <source>
        <dbReference type="Proteomes" id="UP000658720"/>
    </source>
</evidence>
<feature type="domain" description="Response regulatory" evidence="9">
    <location>
        <begin position="8"/>
        <end position="125"/>
    </location>
</feature>
<dbReference type="Proteomes" id="UP000658720">
    <property type="component" value="Unassembled WGS sequence"/>
</dbReference>
<dbReference type="Pfam" id="PF13188">
    <property type="entry name" value="PAS_8"/>
    <property type="match status" value="2"/>
</dbReference>
<dbReference type="Pfam" id="PF00989">
    <property type="entry name" value="PAS"/>
    <property type="match status" value="1"/>
</dbReference>
<dbReference type="PROSITE" id="PS50109">
    <property type="entry name" value="HIS_KIN"/>
    <property type="match status" value="1"/>
</dbReference>
<evidence type="ECO:0000256" key="6">
    <source>
        <dbReference type="ARBA" id="ARBA00023012"/>
    </source>
</evidence>
<dbReference type="SMART" id="SM00086">
    <property type="entry name" value="PAC"/>
    <property type="match status" value="5"/>
</dbReference>
<dbReference type="PRINTS" id="PR00344">
    <property type="entry name" value="BCTRLSENSOR"/>
</dbReference>
<feature type="domain" description="PAC" evidence="11">
    <location>
        <begin position="327"/>
        <end position="377"/>
    </location>
</feature>
<dbReference type="InterPro" id="IPR035965">
    <property type="entry name" value="PAS-like_dom_sf"/>
</dbReference>
<dbReference type="SMART" id="SM00448">
    <property type="entry name" value="REC"/>
    <property type="match status" value="1"/>
</dbReference>
<dbReference type="RefSeq" id="WP_194020240.1">
    <property type="nucleotide sequence ID" value="NZ_JADEVV010000037.1"/>
</dbReference>
<dbReference type="InterPro" id="IPR001789">
    <property type="entry name" value="Sig_transdc_resp-reg_receiver"/>
</dbReference>
<feature type="domain" description="Histidine kinase" evidence="8">
    <location>
        <begin position="946"/>
        <end position="1163"/>
    </location>
</feature>
<dbReference type="InterPro" id="IPR036890">
    <property type="entry name" value="HATPase_C_sf"/>
</dbReference>
<sequence>MPIIPSPKVLLVDEHQERLAALSHALGSLPVEIITANSGREAIATAATTEFALMILAEEMPELDGLNTAKIIRSFPLAEQTPIIFLARQEIITKAMAEIDILGVVDFLEQPPNEFFLQTKVKIYLQLFQQKQTLEYHNSYLENFTESVCVDENNSQIEQLSQIILANISDTVFVTDSIGKFTFICPKVDTIFGYSVAEVNAMENIKILLGDFSFNEYELKEKGELQNLQHSIQDKRGKIHSLLINLKKVAINGGVYLYNCRDISEWAQTEQAIRNSEANFRDIFASINDGLLVLDQDNHICYANAQAVKFLNCTLEELVGTICSPLENTEFSLSVDDGNVYTVDVSVTEITWYGQLAKLVSLRDISDRKRMEDELRENQDKYYRLLENLDNGVVVHKADTEIVYANPRAEKFLGLTDLEGRNIEDEYWMFFDGTGKKLKKEEFPVAQVLANQMPCRNFEMGIYRSDIDRVLWAYINAYPESYNENTIQEVVLTFSDITERKQAEIQLKTINENLEVLIEERTSELETSNSQLLQEIIEKEQVSITLATQEAKYRALVRDASDAIILITIDFIVLEVNYRAVELSGYSQEELIGRSLLDIRLLPSEFQAQQRHFWRILRREQIAELTDVKLVKKSGELISVDISASVITYENHSIVQCIVHDITLQKTIQAQLQRENYFRQQLLEKMVEGLCVYQPVTQFPFLEFSVWNPIMETITGYSREEINQCGWYQTLYPDEQSRQRAIARMKAVAFGVDMVKEEWQIVRRDGVLRTIEISTALITSKNETNVLAVIQDITEQRKQLQIIQDNEATLRCIVENLPIFFGMRTMNFSKWYYINPSFESLTGYTPQEMYEDPLLWQKIHREEHAENLEQARFNLGEWTIFSMEKKDGTQIWAQTVEFLVDDLSEAARVVVFGQDITDIKRAEIEILRSLVKERELNEAKSQFVDIVSHEFRTPLTSIIGFGELLSKYFDRLSLEKKQHYINNIQNASQRLKQLIDDVLSISRYDANKLEIELGNTNLRNLGNDVIENFSCGLGSEHNLEFNYHLKPEERSLVDVRLLRHALENVLSNAIKYSAPGSTVTLDISRDEDHLLFQVQDEGIGIPPQDREKLFEAFHRASNVGDVPGTGLGLSIVKRYVEFQGGTIQVESVPEKGTTMVIKLPLNPAPIVQIAQGETDRLS</sequence>
<evidence type="ECO:0000259" key="11">
    <source>
        <dbReference type="PROSITE" id="PS50113"/>
    </source>
</evidence>
<dbReference type="InterPro" id="IPR003594">
    <property type="entry name" value="HATPase_dom"/>
</dbReference>
<dbReference type="InterPro" id="IPR000014">
    <property type="entry name" value="PAS"/>
</dbReference>